<evidence type="ECO:0000256" key="1">
    <source>
        <dbReference type="SAM" id="SignalP"/>
    </source>
</evidence>
<evidence type="ECO:0000313" key="2">
    <source>
        <dbReference type="EMBL" id="TGZ81299.1"/>
    </source>
</evidence>
<organism evidence="2 3">
    <name type="scientific">Ascodesmis nigricans</name>
    <dbReference type="NCBI Taxonomy" id="341454"/>
    <lineage>
        <taxon>Eukaryota</taxon>
        <taxon>Fungi</taxon>
        <taxon>Dikarya</taxon>
        <taxon>Ascomycota</taxon>
        <taxon>Pezizomycotina</taxon>
        <taxon>Pezizomycetes</taxon>
        <taxon>Pezizales</taxon>
        <taxon>Ascodesmidaceae</taxon>
        <taxon>Ascodesmis</taxon>
    </lineage>
</organism>
<dbReference type="AlphaFoldDB" id="A0A4S2MX84"/>
<dbReference type="InParanoid" id="A0A4S2MX84"/>
<protein>
    <submittedName>
        <fullName evidence="2">Uncharacterized protein</fullName>
    </submittedName>
</protein>
<name>A0A4S2MX84_9PEZI</name>
<dbReference type="EMBL" id="ML220120">
    <property type="protein sequence ID" value="TGZ81299.1"/>
    <property type="molecule type" value="Genomic_DNA"/>
</dbReference>
<evidence type="ECO:0000313" key="3">
    <source>
        <dbReference type="Proteomes" id="UP000298138"/>
    </source>
</evidence>
<proteinExistence type="predicted"/>
<reference evidence="2 3" key="1">
    <citation type="submission" date="2019-04" db="EMBL/GenBank/DDBJ databases">
        <title>Comparative genomics and transcriptomics to analyze fruiting body development in filamentous ascomycetes.</title>
        <authorList>
            <consortium name="DOE Joint Genome Institute"/>
            <person name="Lutkenhaus R."/>
            <person name="Traeger S."/>
            <person name="Breuer J."/>
            <person name="Kuo A."/>
            <person name="Lipzen A."/>
            <person name="Pangilinan J."/>
            <person name="Dilworth D."/>
            <person name="Sandor L."/>
            <person name="Poggeler S."/>
            <person name="Barry K."/>
            <person name="Grigoriev I.V."/>
            <person name="Nowrousian M."/>
        </authorList>
    </citation>
    <scope>NUCLEOTIDE SEQUENCE [LARGE SCALE GENOMIC DNA]</scope>
    <source>
        <strain evidence="2 3">CBS 389.68</strain>
    </source>
</reference>
<accession>A0A4S2MX84</accession>
<dbReference type="Proteomes" id="UP000298138">
    <property type="component" value="Unassembled WGS sequence"/>
</dbReference>
<sequence length="148" mass="16113">MLLLTFLLALIAFSGLPVHSAPQAASSPQDEVAGNADTDRGRVFTTFVSTTSTFTRIIRSTITASQCTPAEDRVLSRRNHPAEINDGVQVAGELIATQQPDSTEQQVTTTLGHEGYNYKNLLARFLLPRVPQQPSIRTVNTGNLFSRT</sequence>
<keyword evidence="3" id="KW-1185">Reference proteome</keyword>
<feature type="chain" id="PRO_5020742366" evidence="1">
    <location>
        <begin position="21"/>
        <end position="148"/>
    </location>
</feature>
<feature type="signal peptide" evidence="1">
    <location>
        <begin position="1"/>
        <end position="20"/>
    </location>
</feature>
<gene>
    <name evidence="2" type="ORF">EX30DRAFT_371643</name>
</gene>
<keyword evidence="1" id="KW-0732">Signal</keyword>